<proteinExistence type="predicted"/>
<keyword evidence="2" id="KW-1185">Reference proteome</keyword>
<reference evidence="1 2" key="1">
    <citation type="submission" date="2020-08" db="EMBL/GenBank/DDBJ databases">
        <title>Genomic Encyclopedia of Type Strains, Phase IV (KMG-IV): sequencing the most valuable type-strain genomes for metagenomic binning, comparative biology and taxonomic classification.</title>
        <authorList>
            <person name="Goeker M."/>
        </authorList>
    </citation>
    <scope>NUCLEOTIDE SEQUENCE [LARGE SCALE GENOMIC DNA]</scope>
    <source>
        <strain evidence="1 2">DSM 100734</strain>
    </source>
</reference>
<name>A0A7W9YBW7_9HYPH</name>
<evidence type="ECO:0000313" key="1">
    <source>
        <dbReference type="EMBL" id="MBB6165577.1"/>
    </source>
</evidence>
<organism evidence="1 2">
    <name type="scientific">Rhizobium wenxiniae</name>
    <dbReference type="NCBI Taxonomy" id="1737357"/>
    <lineage>
        <taxon>Bacteria</taxon>
        <taxon>Pseudomonadati</taxon>
        <taxon>Pseudomonadota</taxon>
        <taxon>Alphaproteobacteria</taxon>
        <taxon>Hyphomicrobiales</taxon>
        <taxon>Rhizobiaceae</taxon>
        <taxon>Rhizobium/Agrobacterium group</taxon>
        <taxon>Rhizobium</taxon>
    </lineage>
</organism>
<dbReference type="Proteomes" id="UP000547879">
    <property type="component" value="Unassembled WGS sequence"/>
</dbReference>
<evidence type="ECO:0000313" key="2">
    <source>
        <dbReference type="Proteomes" id="UP000547879"/>
    </source>
</evidence>
<gene>
    <name evidence="1" type="ORF">HNQ72_005425</name>
</gene>
<dbReference type="EMBL" id="JACHEG010000010">
    <property type="protein sequence ID" value="MBB6165577.1"/>
    <property type="molecule type" value="Genomic_DNA"/>
</dbReference>
<comment type="caution">
    <text evidence="1">The sequence shown here is derived from an EMBL/GenBank/DDBJ whole genome shotgun (WGS) entry which is preliminary data.</text>
</comment>
<sequence length="94" mass="9769">MVDIAVGTERAVTPGTILALSDTADGTHWNATGNKKAANGANFNVTSKITGATAVNAGVVLAPGALYQYKSLTVWSLGAGRRARHETCIRRNIS</sequence>
<accession>A0A7W9YBW7</accession>
<protein>
    <submittedName>
        <fullName evidence="1">Uncharacterized protein</fullName>
    </submittedName>
</protein>
<dbReference type="AlphaFoldDB" id="A0A7W9YBW7"/>